<dbReference type="EMBL" id="CM047943">
    <property type="protein sequence ID" value="KAI9899909.1"/>
    <property type="molecule type" value="Genomic_DNA"/>
</dbReference>
<sequence>MTTIEEVYQSFIDRQYAYRDDYDREYKRQIATEYSDDPVTFHKMYPMDNDPYAKDVVTRYLDQEDLDDESYDEPNDPFAVLSFVLTILFLLWLFVLRHIPYRAIYNKIAGLCFTVYLFIVDPPVPRPLPAFRGDLR</sequence>
<comment type="caution">
    <text evidence="1">The sequence shown here is derived from an EMBL/GenBank/DDBJ whole genome shotgun (WGS) entry which is preliminary data.</text>
</comment>
<gene>
    <name evidence="1" type="ORF">N3K66_004171</name>
</gene>
<name>A0ACC0V0H8_9HYPO</name>
<protein>
    <submittedName>
        <fullName evidence="1">Uncharacterized protein</fullName>
    </submittedName>
</protein>
<evidence type="ECO:0000313" key="2">
    <source>
        <dbReference type="Proteomes" id="UP001163324"/>
    </source>
</evidence>
<keyword evidence="2" id="KW-1185">Reference proteome</keyword>
<reference evidence="1" key="1">
    <citation type="submission" date="2022-10" db="EMBL/GenBank/DDBJ databases">
        <title>Complete Genome of Trichothecium roseum strain YXFP-22015, a Plant Pathogen Isolated from Citrus.</title>
        <authorList>
            <person name="Wang Y."/>
            <person name="Zhu L."/>
        </authorList>
    </citation>
    <scope>NUCLEOTIDE SEQUENCE</scope>
    <source>
        <strain evidence="1">YXFP-22015</strain>
    </source>
</reference>
<dbReference type="Proteomes" id="UP001163324">
    <property type="component" value="Chromosome 4"/>
</dbReference>
<evidence type="ECO:0000313" key="1">
    <source>
        <dbReference type="EMBL" id="KAI9899909.1"/>
    </source>
</evidence>
<proteinExistence type="predicted"/>
<organism evidence="1 2">
    <name type="scientific">Trichothecium roseum</name>
    <dbReference type="NCBI Taxonomy" id="47278"/>
    <lineage>
        <taxon>Eukaryota</taxon>
        <taxon>Fungi</taxon>
        <taxon>Dikarya</taxon>
        <taxon>Ascomycota</taxon>
        <taxon>Pezizomycotina</taxon>
        <taxon>Sordariomycetes</taxon>
        <taxon>Hypocreomycetidae</taxon>
        <taxon>Hypocreales</taxon>
        <taxon>Hypocreales incertae sedis</taxon>
        <taxon>Trichothecium</taxon>
    </lineage>
</organism>
<accession>A0ACC0V0H8</accession>